<accession>A4A0Y2</accession>
<organism evidence="2 3">
    <name type="scientific">Blastopirellula marina DSM 3645</name>
    <dbReference type="NCBI Taxonomy" id="314230"/>
    <lineage>
        <taxon>Bacteria</taxon>
        <taxon>Pseudomonadati</taxon>
        <taxon>Planctomycetota</taxon>
        <taxon>Planctomycetia</taxon>
        <taxon>Pirellulales</taxon>
        <taxon>Pirellulaceae</taxon>
        <taxon>Blastopirellula</taxon>
    </lineage>
</organism>
<proteinExistence type="predicted"/>
<reference evidence="2 3" key="1">
    <citation type="submission" date="2006-02" db="EMBL/GenBank/DDBJ databases">
        <authorList>
            <person name="Amann R."/>
            <person name="Ferriera S."/>
            <person name="Johnson J."/>
            <person name="Kravitz S."/>
            <person name="Halpern A."/>
            <person name="Remington K."/>
            <person name="Beeson K."/>
            <person name="Tran B."/>
            <person name="Rogers Y.-H."/>
            <person name="Friedman R."/>
            <person name="Venter J.C."/>
        </authorList>
    </citation>
    <scope>NUCLEOTIDE SEQUENCE [LARGE SCALE GENOMIC DNA]</scope>
    <source>
        <strain evidence="2 3">DSM 3645</strain>
    </source>
</reference>
<dbReference type="Proteomes" id="UP000004358">
    <property type="component" value="Unassembled WGS sequence"/>
</dbReference>
<evidence type="ECO:0000256" key="1">
    <source>
        <dbReference type="SAM" id="Coils"/>
    </source>
</evidence>
<dbReference type="STRING" id="314230.DSM3645_08116"/>
<keyword evidence="1" id="KW-0175">Coiled coil</keyword>
<evidence type="ECO:0000313" key="2">
    <source>
        <dbReference type="EMBL" id="EAQ77549.1"/>
    </source>
</evidence>
<evidence type="ECO:0000313" key="3">
    <source>
        <dbReference type="Proteomes" id="UP000004358"/>
    </source>
</evidence>
<name>A4A0Y2_9BACT</name>
<dbReference type="HOGENOM" id="CLU_210427_1_0_0"/>
<sequence length="56" mass="6306">MDKKAKKRIEVLNKKIQKLTQQLAGSKEQADDASETEKFEQEMAAAKAEIEKLKAS</sequence>
<feature type="coiled-coil region" evidence="1">
    <location>
        <begin position="2"/>
        <end position="56"/>
    </location>
</feature>
<dbReference type="RefSeq" id="WP_002655218.1">
    <property type="nucleotide sequence ID" value="NZ_CH672377.1"/>
</dbReference>
<comment type="caution">
    <text evidence="2">The sequence shown here is derived from an EMBL/GenBank/DDBJ whole genome shotgun (WGS) entry which is preliminary data.</text>
</comment>
<protein>
    <submittedName>
        <fullName evidence="2">Uncharacterized protein</fullName>
    </submittedName>
</protein>
<dbReference type="EMBL" id="AANZ01000031">
    <property type="protein sequence ID" value="EAQ77549.1"/>
    <property type="molecule type" value="Genomic_DNA"/>
</dbReference>
<dbReference type="AlphaFoldDB" id="A4A0Y2"/>
<gene>
    <name evidence="2" type="ORF">DSM3645_08116</name>
</gene>